<organism evidence="1 2">
    <name type="scientific">Colletotrichum truncatum</name>
    <name type="common">Anthracnose fungus</name>
    <name type="synonym">Colletotrichum capsici</name>
    <dbReference type="NCBI Taxonomy" id="5467"/>
    <lineage>
        <taxon>Eukaryota</taxon>
        <taxon>Fungi</taxon>
        <taxon>Dikarya</taxon>
        <taxon>Ascomycota</taxon>
        <taxon>Pezizomycotina</taxon>
        <taxon>Sordariomycetes</taxon>
        <taxon>Hypocreomycetidae</taxon>
        <taxon>Glomerellales</taxon>
        <taxon>Glomerellaceae</taxon>
        <taxon>Colletotrichum</taxon>
        <taxon>Colletotrichum truncatum species complex</taxon>
    </lineage>
</organism>
<name>A0ACC3YR05_COLTU</name>
<dbReference type="Proteomes" id="UP000805649">
    <property type="component" value="Unassembled WGS sequence"/>
</dbReference>
<protein>
    <submittedName>
        <fullName evidence="1">Oxidoreductase family protein</fullName>
    </submittedName>
</protein>
<evidence type="ECO:0000313" key="1">
    <source>
        <dbReference type="EMBL" id="KAL0934355.1"/>
    </source>
</evidence>
<proteinExistence type="predicted"/>
<sequence length="389" mass="43203">MAPIRIALIGLSASAKTSWASEGHLPYLLSPYGQKRYRIVALLNSSVTAAEAARAHFNLPTSVKAYGDPDALAQDPEVDLVVCNTRVDTHFALAAPSARQGKAIYVEWPPTHDLASSEELAALVASSGRDSIVGLQGQVARVVLKIKEVVDSGRIGRILGSDVEAYGNLLARDELPEGLAYFADRKVGGNPVTIAFAHMIDYVHHVLGEFEEFESRMQRQRPLIDVIASDGQRKSVESDVPDFIALHGAIKGENTVEGATLAVRFRNGTPIKGRSAFMWRIVGEKGEIEVESPSGPYLHSDSYDEPIVIRVHDHAKNVVEEVSWDWEEWQKSLPIRARNVGEIYERFAAGVEGKREEGRGTRRWPSLQNAVVRMRQLDLLWRRFDEQKY</sequence>
<gene>
    <name evidence="1" type="ORF">CTRU02_211154</name>
</gene>
<reference evidence="1 2" key="1">
    <citation type="journal article" date="2020" name="Phytopathology">
        <title>Genome Sequence Resources of Colletotrichum truncatum, C. plurivorum, C. musicola, and C. sojae: Four Species Pathogenic to Soybean (Glycine max).</title>
        <authorList>
            <person name="Rogerio F."/>
            <person name="Boufleur T.R."/>
            <person name="Ciampi-Guillardi M."/>
            <person name="Sukno S.A."/>
            <person name="Thon M.R."/>
            <person name="Massola Junior N.S."/>
            <person name="Baroncelli R."/>
        </authorList>
    </citation>
    <scope>NUCLEOTIDE SEQUENCE [LARGE SCALE GENOMIC DNA]</scope>
    <source>
        <strain evidence="1 2">CMES1059</strain>
    </source>
</reference>
<keyword evidence="2" id="KW-1185">Reference proteome</keyword>
<dbReference type="EMBL" id="VUJX02000007">
    <property type="protein sequence ID" value="KAL0934355.1"/>
    <property type="molecule type" value="Genomic_DNA"/>
</dbReference>
<evidence type="ECO:0000313" key="2">
    <source>
        <dbReference type="Proteomes" id="UP000805649"/>
    </source>
</evidence>
<comment type="caution">
    <text evidence="1">The sequence shown here is derived from an EMBL/GenBank/DDBJ whole genome shotgun (WGS) entry which is preliminary data.</text>
</comment>
<accession>A0ACC3YR05</accession>